<evidence type="ECO:0000256" key="8">
    <source>
        <dbReference type="SAM" id="MobiDB-lite"/>
    </source>
</evidence>
<evidence type="ECO:0000256" key="3">
    <source>
        <dbReference type="ARBA" id="ARBA00023054"/>
    </source>
</evidence>
<dbReference type="GO" id="GO:0005524">
    <property type="term" value="F:ATP binding"/>
    <property type="evidence" value="ECO:0007669"/>
    <property type="project" value="UniProtKB-UniRule"/>
</dbReference>
<evidence type="ECO:0000256" key="5">
    <source>
        <dbReference type="PROSITE-ProRule" id="PRU00283"/>
    </source>
</evidence>
<feature type="coiled-coil region" evidence="7">
    <location>
        <begin position="672"/>
        <end position="738"/>
    </location>
</feature>
<dbReference type="PANTHER" id="PTHR47968">
    <property type="entry name" value="CENTROMERE PROTEIN E"/>
    <property type="match status" value="1"/>
</dbReference>
<feature type="compositionally biased region" description="Polar residues" evidence="8">
    <location>
        <begin position="19"/>
        <end position="30"/>
    </location>
</feature>
<dbReference type="EMBL" id="JABMIG020000361">
    <property type="protein sequence ID" value="KAL3780133.1"/>
    <property type="molecule type" value="Genomic_DNA"/>
</dbReference>
<dbReference type="GO" id="GO:0003774">
    <property type="term" value="F:cytoskeletal motor activity"/>
    <property type="evidence" value="ECO:0007669"/>
    <property type="project" value="UniProtKB-UniRule"/>
</dbReference>
<keyword evidence="2 5" id="KW-0067">ATP-binding</keyword>
<evidence type="ECO:0000256" key="2">
    <source>
        <dbReference type="ARBA" id="ARBA00022840"/>
    </source>
</evidence>
<dbReference type="PROSITE" id="PS50067">
    <property type="entry name" value="KINESIN_MOTOR_2"/>
    <property type="match status" value="1"/>
</dbReference>
<evidence type="ECO:0000313" key="11">
    <source>
        <dbReference type="Proteomes" id="UP001516023"/>
    </source>
</evidence>
<dbReference type="AlphaFoldDB" id="A0ABD3NWR0"/>
<dbReference type="PROSITE" id="PS00411">
    <property type="entry name" value="KINESIN_MOTOR_1"/>
    <property type="match status" value="1"/>
</dbReference>
<evidence type="ECO:0000256" key="7">
    <source>
        <dbReference type="SAM" id="Coils"/>
    </source>
</evidence>
<feature type="region of interest" description="Disordered" evidence="8">
    <location>
        <begin position="1"/>
        <end position="107"/>
    </location>
</feature>
<dbReference type="Gene3D" id="3.40.850.10">
    <property type="entry name" value="Kinesin motor domain"/>
    <property type="match status" value="1"/>
</dbReference>
<evidence type="ECO:0000313" key="10">
    <source>
        <dbReference type="EMBL" id="KAL3780133.1"/>
    </source>
</evidence>
<dbReference type="PRINTS" id="PR00380">
    <property type="entry name" value="KINESINHEAVY"/>
</dbReference>
<keyword evidence="11" id="KW-1185">Reference proteome</keyword>
<comment type="caution">
    <text evidence="10">The sequence shown here is derived from an EMBL/GenBank/DDBJ whole genome shotgun (WGS) entry which is preliminary data.</text>
</comment>
<dbReference type="SUPFAM" id="SSF52540">
    <property type="entry name" value="P-loop containing nucleoside triphosphate hydrolases"/>
    <property type="match status" value="1"/>
</dbReference>
<dbReference type="InterPro" id="IPR019821">
    <property type="entry name" value="Kinesin_motor_CS"/>
</dbReference>
<proteinExistence type="inferred from homology"/>
<organism evidence="10 11">
    <name type="scientific">Cyclotella cryptica</name>
    <dbReference type="NCBI Taxonomy" id="29204"/>
    <lineage>
        <taxon>Eukaryota</taxon>
        <taxon>Sar</taxon>
        <taxon>Stramenopiles</taxon>
        <taxon>Ochrophyta</taxon>
        <taxon>Bacillariophyta</taxon>
        <taxon>Coscinodiscophyceae</taxon>
        <taxon>Thalassiosirophycidae</taxon>
        <taxon>Stephanodiscales</taxon>
        <taxon>Stephanodiscaceae</taxon>
        <taxon>Cyclotella</taxon>
    </lineage>
</organism>
<dbReference type="GO" id="GO:0005874">
    <property type="term" value="C:microtubule"/>
    <property type="evidence" value="ECO:0007669"/>
    <property type="project" value="UniProtKB-KW"/>
</dbReference>
<keyword evidence="4 5" id="KW-0505">Motor protein</keyword>
<sequence>MNTPTTTRKSHLPTPGRVSLNNGDQPSATPRNVRKSMMSQLPAPLSSTAHSTSKILQSSIANSPNKLNTNTPIRKQSKLQAPSPSLPKSERKCSAGGTIPESAPTALQLTSPLSVDDRTVKINNKQSGEITLQRSSLSGKSIGYTLNPKRSSSSGTVGKAAARKGTGSVLKNNYRNSKMLSLSLSASSSTETDIEEAVKVCVRIRPLPDCHSEQRAWSTGSIEQTIVRTGPDNNDNHSYRFDNVFGEEATTDQVYDTMVQDIVSSVCRQGRNGTVFTYGQTSTGKTYTMHGIISSAARDIFNFSEEDRSDRDRKYLLTCVKVSCMELYNEDLRDLLDRGIAGGDSSSGLAIKEDRRGNVQIPNLTERVVKSVEELLAVLSEADNNRTVGSTAMNERSSRSHTIFRITYEKKEARDICGKRVQSRSVVSSENDTGVECTLEGLMEDDSGDKENGGLRVKKTSKKMVTTVSTLNLVDLAGSESVRHTGATGDRQKEGGKINQSLLTLSTVLVKLGKREPGHINYRDSKLTRILKPSLAGNARMAAICCITPLMQFQEESKSTLDFASRTMLVTTNASRNETVEYDDALVGNFEKEIERLKTETANAEKGQQKLALSLQESTEQIVCLMASIEIEKSKVSNLEKQNYEFMMQVEELTLLNEELKAVEKTKSIYTDTALLKSLEDLKAQNENLQKKIHQLVEEKSHLEFRLMREVNKAEKRKDAALEKRKRFKNKLGDMKARLREDIAGTVSHPIVVD</sequence>
<protein>
    <recommendedName>
        <fullName evidence="6">Kinesin-like protein</fullName>
    </recommendedName>
</protein>
<feature type="binding site" evidence="5">
    <location>
        <begin position="279"/>
        <end position="286"/>
    </location>
    <ligand>
        <name>ATP</name>
        <dbReference type="ChEBI" id="CHEBI:30616"/>
    </ligand>
</feature>
<accession>A0ABD3NWR0</accession>
<dbReference type="PANTHER" id="PTHR47968:SF75">
    <property type="entry name" value="CENTROMERE-ASSOCIATED PROTEIN E"/>
    <property type="match status" value="1"/>
</dbReference>
<keyword evidence="1 5" id="KW-0547">Nucleotide-binding</keyword>
<dbReference type="Pfam" id="PF00225">
    <property type="entry name" value="Kinesin"/>
    <property type="match status" value="2"/>
</dbReference>
<dbReference type="Proteomes" id="UP001516023">
    <property type="component" value="Unassembled WGS sequence"/>
</dbReference>
<evidence type="ECO:0000256" key="4">
    <source>
        <dbReference type="ARBA" id="ARBA00023175"/>
    </source>
</evidence>
<dbReference type="InterPro" id="IPR036961">
    <property type="entry name" value="Kinesin_motor_dom_sf"/>
</dbReference>
<dbReference type="InterPro" id="IPR027640">
    <property type="entry name" value="Kinesin-like_fam"/>
</dbReference>
<feature type="compositionally biased region" description="Polar residues" evidence="8">
    <location>
        <begin position="45"/>
        <end position="83"/>
    </location>
</feature>
<evidence type="ECO:0000259" key="9">
    <source>
        <dbReference type="PROSITE" id="PS50067"/>
    </source>
</evidence>
<feature type="domain" description="Kinesin motor" evidence="9">
    <location>
        <begin position="197"/>
        <end position="570"/>
    </location>
</feature>
<dbReference type="SMART" id="SM00129">
    <property type="entry name" value="KISc"/>
    <property type="match status" value="1"/>
</dbReference>
<gene>
    <name evidence="10" type="ORF">HJC23_001322</name>
</gene>
<dbReference type="InterPro" id="IPR001752">
    <property type="entry name" value="Kinesin_motor_dom"/>
</dbReference>
<feature type="region of interest" description="Disordered" evidence="8">
    <location>
        <begin position="141"/>
        <end position="165"/>
    </location>
</feature>
<keyword evidence="6" id="KW-0493">Microtubule</keyword>
<reference evidence="10 11" key="1">
    <citation type="journal article" date="2020" name="G3 (Bethesda)">
        <title>Improved Reference Genome for Cyclotella cryptica CCMP332, a Model for Cell Wall Morphogenesis, Salinity Adaptation, and Lipid Production in Diatoms (Bacillariophyta).</title>
        <authorList>
            <person name="Roberts W.R."/>
            <person name="Downey K.M."/>
            <person name="Ruck E.C."/>
            <person name="Traller J.C."/>
            <person name="Alverson A.J."/>
        </authorList>
    </citation>
    <scope>NUCLEOTIDE SEQUENCE [LARGE SCALE GENOMIC DNA]</scope>
    <source>
        <strain evidence="10 11">CCMP332</strain>
    </source>
</reference>
<name>A0ABD3NWR0_9STRA</name>
<comment type="similarity">
    <text evidence="5 6">Belongs to the TRAFAC class myosin-kinesin ATPase superfamily. Kinesin family.</text>
</comment>
<evidence type="ECO:0000256" key="1">
    <source>
        <dbReference type="ARBA" id="ARBA00022741"/>
    </source>
</evidence>
<keyword evidence="3 7" id="KW-0175">Coiled coil</keyword>
<dbReference type="InterPro" id="IPR027417">
    <property type="entry name" value="P-loop_NTPase"/>
</dbReference>
<evidence type="ECO:0000256" key="6">
    <source>
        <dbReference type="RuleBase" id="RU000394"/>
    </source>
</evidence>